<keyword evidence="5 6" id="KW-0408">Iron</keyword>
<dbReference type="GO" id="GO:0020037">
    <property type="term" value="F:heme binding"/>
    <property type="evidence" value="ECO:0007669"/>
    <property type="project" value="InterPro"/>
</dbReference>
<comment type="cofactor">
    <cofactor evidence="1 6">
        <name>heme</name>
        <dbReference type="ChEBI" id="CHEBI:30413"/>
    </cofactor>
</comment>
<dbReference type="InterPro" id="IPR050121">
    <property type="entry name" value="Cytochrome_P450_monoxygenase"/>
</dbReference>
<evidence type="ECO:0000313" key="10">
    <source>
        <dbReference type="Proteomes" id="UP001244011"/>
    </source>
</evidence>
<feature type="binding site" description="axial binding residue" evidence="6">
    <location>
        <position position="498"/>
    </location>
    <ligand>
        <name>heme</name>
        <dbReference type="ChEBI" id="CHEBI:30413"/>
    </ligand>
    <ligandPart>
        <name>Fe</name>
        <dbReference type="ChEBI" id="CHEBI:18248"/>
    </ligandPart>
</feature>
<dbReference type="Proteomes" id="UP001244011">
    <property type="component" value="Unassembled WGS sequence"/>
</dbReference>
<keyword evidence="8" id="KW-1133">Transmembrane helix</keyword>
<keyword evidence="4 6" id="KW-0479">Metal-binding</keyword>
<dbReference type="InterPro" id="IPR001128">
    <property type="entry name" value="Cyt_P450"/>
</dbReference>
<dbReference type="GeneID" id="85311520"/>
<evidence type="ECO:0000256" key="1">
    <source>
        <dbReference type="ARBA" id="ARBA00001971"/>
    </source>
</evidence>
<accession>A0AAJ0BXA1</accession>
<keyword evidence="8" id="KW-0472">Membrane</keyword>
<evidence type="ECO:0000256" key="8">
    <source>
        <dbReference type="SAM" id="Phobius"/>
    </source>
</evidence>
<dbReference type="GO" id="GO:0016705">
    <property type="term" value="F:oxidoreductase activity, acting on paired donors, with incorporation or reduction of molecular oxygen"/>
    <property type="evidence" value="ECO:0007669"/>
    <property type="project" value="InterPro"/>
</dbReference>
<dbReference type="PANTHER" id="PTHR24305">
    <property type="entry name" value="CYTOCHROME P450"/>
    <property type="match status" value="1"/>
</dbReference>
<reference evidence="9" key="1">
    <citation type="submission" date="2023-06" db="EMBL/GenBank/DDBJ databases">
        <title>Genome-scale phylogeny and comparative genomics of the fungal order Sordariales.</title>
        <authorList>
            <consortium name="Lawrence Berkeley National Laboratory"/>
            <person name="Hensen N."/>
            <person name="Bonometti L."/>
            <person name="Westerberg I."/>
            <person name="Brannstrom I.O."/>
            <person name="Guillou S."/>
            <person name="Cros-Aarteil S."/>
            <person name="Calhoun S."/>
            <person name="Haridas S."/>
            <person name="Kuo A."/>
            <person name="Mondo S."/>
            <person name="Pangilinan J."/>
            <person name="Riley R."/>
            <person name="Labutti K."/>
            <person name="Andreopoulos B."/>
            <person name="Lipzen A."/>
            <person name="Chen C."/>
            <person name="Yanf M."/>
            <person name="Daum C."/>
            <person name="Ng V."/>
            <person name="Clum A."/>
            <person name="Steindorff A."/>
            <person name="Ohm R."/>
            <person name="Martin F."/>
            <person name="Silar P."/>
            <person name="Natvig D."/>
            <person name="Lalanne C."/>
            <person name="Gautier V."/>
            <person name="Ament-Velasquez S.L."/>
            <person name="Kruys A."/>
            <person name="Hutchinson M.I."/>
            <person name="Powell A.J."/>
            <person name="Barry K."/>
            <person name="Miller A.N."/>
            <person name="Grigoriev I.V."/>
            <person name="Debuchy R."/>
            <person name="Gladieux P."/>
            <person name="Thoren M.H."/>
            <person name="Johannesson H."/>
        </authorList>
    </citation>
    <scope>NUCLEOTIDE SEQUENCE</scope>
    <source>
        <strain evidence="9">8032-3</strain>
    </source>
</reference>
<evidence type="ECO:0000256" key="7">
    <source>
        <dbReference type="RuleBase" id="RU000461"/>
    </source>
</evidence>
<dbReference type="RefSeq" id="XP_060282189.1">
    <property type="nucleotide sequence ID" value="XM_060428333.1"/>
</dbReference>
<keyword evidence="3 6" id="KW-0349">Heme</keyword>
<keyword evidence="8" id="KW-0812">Transmembrane</keyword>
<dbReference type="InterPro" id="IPR002401">
    <property type="entry name" value="Cyt_P450_E_grp-I"/>
</dbReference>
<dbReference type="AlphaFoldDB" id="A0AAJ0BXA1"/>
<dbReference type="GO" id="GO:0005506">
    <property type="term" value="F:iron ion binding"/>
    <property type="evidence" value="ECO:0007669"/>
    <property type="project" value="InterPro"/>
</dbReference>
<keyword evidence="10" id="KW-1185">Reference proteome</keyword>
<dbReference type="PANTHER" id="PTHR24305:SF166">
    <property type="entry name" value="CYTOCHROME P450 12A4, MITOCHONDRIAL-RELATED"/>
    <property type="match status" value="1"/>
</dbReference>
<dbReference type="EMBL" id="MU839013">
    <property type="protein sequence ID" value="KAK1765976.1"/>
    <property type="molecule type" value="Genomic_DNA"/>
</dbReference>
<comment type="similarity">
    <text evidence="2 7">Belongs to the cytochrome P450 family.</text>
</comment>
<evidence type="ECO:0000256" key="3">
    <source>
        <dbReference type="ARBA" id="ARBA00022617"/>
    </source>
</evidence>
<dbReference type="SUPFAM" id="SSF48264">
    <property type="entry name" value="Cytochrome P450"/>
    <property type="match status" value="1"/>
</dbReference>
<protein>
    <submittedName>
        <fullName evidence="9">Cytochrome P450</fullName>
    </submittedName>
</protein>
<proteinExistence type="inferred from homology"/>
<dbReference type="PRINTS" id="PR00463">
    <property type="entry name" value="EP450I"/>
</dbReference>
<dbReference type="PROSITE" id="PS00086">
    <property type="entry name" value="CYTOCHROME_P450"/>
    <property type="match status" value="1"/>
</dbReference>
<evidence type="ECO:0000313" key="9">
    <source>
        <dbReference type="EMBL" id="KAK1765976.1"/>
    </source>
</evidence>
<evidence type="ECO:0000256" key="5">
    <source>
        <dbReference type="ARBA" id="ARBA00023004"/>
    </source>
</evidence>
<keyword evidence="7" id="KW-0560">Oxidoreductase</keyword>
<name>A0AAJ0BXA1_9PEZI</name>
<dbReference type="GO" id="GO:0004497">
    <property type="term" value="F:monooxygenase activity"/>
    <property type="evidence" value="ECO:0007669"/>
    <property type="project" value="UniProtKB-KW"/>
</dbReference>
<dbReference type="Gene3D" id="1.10.630.10">
    <property type="entry name" value="Cytochrome P450"/>
    <property type="match status" value="1"/>
</dbReference>
<gene>
    <name evidence="9" type="ORF">QBC33DRAFT_543079</name>
</gene>
<evidence type="ECO:0000256" key="6">
    <source>
        <dbReference type="PIRSR" id="PIRSR602401-1"/>
    </source>
</evidence>
<sequence length="556" mass="61519">MQYRRYPVPLGSVSGWGWCFVGISELNGLLPQRLKLALKKRLTCETDNRRSTSASMEWTSYLTYPTVVAAIAVVALTRIAWQVTQNVLFSPIPASVPGPLAARLTSKWILLVDLSGSRARTVNALHKRYGPVVRVAPNELSFSSIDCVKPIYGAGTTCIKSSAYDNFGRLGSFQMQDPEQHRQRQKRVAHIFAPASLQHMEPLIQSVIDRVLSAIGKRIGNPVDALHWCRMTALDVSGEVLLGKPFGAFDGDGEAPAYVHHLDNAYLVWSLYGLAPLLCGMLALLPIKSLREFMAAGDYVYKYGDDAMKEYLKLYGRKSSRRSLLTKIIAGDPATGTEPLSDPEISVEVSNLVFAATDTTGNTMTYALYRLCCHPEWQEKLRAEIRNSGAREAGFSFQSLQSLPVLNGVVMETLRLHPAAPSALPRVTTGSGCDIGGLWVPGKTLVSMQAFTTQRDPTYFPEPEKFDPNRWISDGAINSGTQEVRDMMLVWGKGSRICLGQHMATMEIKILLARMIEVFEVRLQGEQTHDDMEMTDHFTLIPKGKKCGLVFTKVQG</sequence>
<evidence type="ECO:0000256" key="2">
    <source>
        <dbReference type="ARBA" id="ARBA00010617"/>
    </source>
</evidence>
<evidence type="ECO:0000256" key="4">
    <source>
        <dbReference type="ARBA" id="ARBA00022723"/>
    </source>
</evidence>
<keyword evidence="7" id="KW-0503">Monooxygenase</keyword>
<dbReference type="InterPro" id="IPR036396">
    <property type="entry name" value="Cyt_P450_sf"/>
</dbReference>
<dbReference type="PRINTS" id="PR00385">
    <property type="entry name" value="P450"/>
</dbReference>
<feature type="transmembrane region" description="Helical" evidence="8">
    <location>
        <begin position="58"/>
        <end position="81"/>
    </location>
</feature>
<dbReference type="Pfam" id="PF00067">
    <property type="entry name" value="p450"/>
    <property type="match status" value="1"/>
</dbReference>
<organism evidence="9 10">
    <name type="scientific">Phialemonium atrogriseum</name>
    <dbReference type="NCBI Taxonomy" id="1093897"/>
    <lineage>
        <taxon>Eukaryota</taxon>
        <taxon>Fungi</taxon>
        <taxon>Dikarya</taxon>
        <taxon>Ascomycota</taxon>
        <taxon>Pezizomycotina</taxon>
        <taxon>Sordariomycetes</taxon>
        <taxon>Sordariomycetidae</taxon>
        <taxon>Cephalothecales</taxon>
        <taxon>Cephalothecaceae</taxon>
        <taxon>Phialemonium</taxon>
    </lineage>
</organism>
<dbReference type="InterPro" id="IPR017972">
    <property type="entry name" value="Cyt_P450_CS"/>
</dbReference>
<comment type="caution">
    <text evidence="9">The sequence shown here is derived from an EMBL/GenBank/DDBJ whole genome shotgun (WGS) entry which is preliminary data.</text>
</comment>